<feature type="domain" description="Peptidase C39" evidence="3">
    <location>
        <begin position="43"/>
        <end position="170"/>
    </location>
</feature>
<evidence type="ECO:0000313" key="4">
    <source>
        <dbReference type="EMBL" id="PQO27622.1"/>
    </source>
</evidence>
<keyword evidence="1" id="KW-1133">Transmembrane helix</keyword>
<accession>A0A2S8F645</accession>
<reference evidence="4 5" key="1">
    <citation type="submission" date="2018-02" db="EMBL/GenBank/DDBJ databases">
        <title>Comparative genomes isolates from brazilian mangrove.</title>
        <authorList>
            <person name="Araujo J.E."/>
            <person name="Taketani R.G."/>
            <person name="Silva M.C.P."/>
            <person name="Loureco M.V."/>
            <person name="Andreote F.D."/>
        </authorList>
    </citation>
    <scope>NUCLEOTIDE SEQUENCE [LARGE SCALE GENOMIC DNA]</scope>
    <source>
        <strain evidence="4 5">HEX-2 MGV</strain>
    </source>
</reference>
<keyword evidence="1" id="KW-0812">Transmembrane</keyword>
<dbReference type="RefSeq" id="WP_105356570.1">
    <property type="nucleotide sequence ID" value="NZ_PUIA01000057.1"/>
</dbReference>
<evidence type="ECO:0000313" key="5">
    <source>
        <dbReference type="Proteomes" id="UP000240009"/>
    </source>
</evidence>
<sequence>MTFSGPSPQEKVTIACAVCALLFILATNATAQAEESSAKDTLPISSVICGPIAVRQTLMHYGISESLLTLFDEIRPSRSNAGSNLHSISDSLAKRGIHAKAAHIGSEVQIDWDYPVIVHLTGDSSSSGHFVVYLPSKDKGKICQLDGNGRERMADWRTAASERSGVVLLTAPSKPTDWNAAFKPDLQQSWITLSLYAMAATILSLFGIAAFLKKG</sequence>
<organism evidence="4 5">
    <name type="scientific">Blastopirellula marina</name>
    <dbReference type="NCBI Taxonomy" id="124"/>
    <lineage>
        <taxon>Bacteria</taxon>
        <taxon>Pseudomonadati</taxon>
        <taxon>Planctomycetota</taxon>
        <taxon>Planctomycetia</taxon>
        <taxon>Pirellulales</taxon>
        <taxon>Pirellulaceae</taxon>
        <taxon>Blastopirellula</taxon>
    </lineage>
</organism>
<protein>
    <recommendedName>
        <fullName evidence="3">Peptidase C39 domain-containing protein</fullName>
    </recommendedName>
</protein>
<dbReference type="Proteomes" id="UP000240009">
    <property type="component" value="Unassembled WGS sequence"/>
</dbReference>
<dbReference type="EMBL" id="PUIA01000057">
    <property type="protein sequence ID" value="PQO27622.1"/>
    <property type="molecule type" value="Genomic_DNA"/>
</dbReference>
<keyword evidence="1" id="KW-0472">Membrane</keyword>
<evidence type="ECO:0000259" key="3">
    <source>
        <dbReference type="PROSITE" id="PS50990"/>
    </source>
</evidence>
<comment type="caution">
    <text evidence="4">The sequence shown here is derived from an EMBL/GenBank/DDBJ whole genome shotgun (WGS) entry which is preliminary data.</text>
</comment>
<feature type="transmembrane region" description="Helical" evidence="1">
    <location>
        <begin position="190"/>
        <end position="212"/>
    </location>
</feature>
<evidence type="ECO:0000256" key="1">
    <source>
        <dbReference type="SAM" id="Phobius"/>
    </source>
</evidence>
<dbReference type="PROSITE" id="PS50990">
    <property type="entry name" value="PEPTIDASE_C39"/>
    <property type="match status" value="1"/>
</dbReference>
<dbReference type="Gene3D" id="3.90.70.10">
    <property type="entry name" value="Cysteine proteinases"/>
    <property type="match status" value="1"/>
</dbReference>
<dbReference type="GO" id="GO:0006508">
    <property type="term" value="P:proteolysis"/>
    <property type="evidence" value="ECO:0007669"/>
    <property type="project" value="InterPro"/>
</dbReference>
<dbReference type="InterPro" id="IPR005074">
    <property type="entry name" value="Peptidase_C39"/>
</dbReference>
<name>A0A2S8F645_9BACT</name>
<feature type="chain" id="PRO_5015736181" description="Peptidase C39 domain-containing protein" evidence="2">
    <location>
        <begin position="32"/>
        <end position="215"/>
    </location>
</feature>
<feature type="signal peptide" evidence="2">
    <location>
        <begin position="1"/>
        <end position="31"/>
    </location>
</feature>
<dbReference type="GO" id="GO:0016020">
    <property type="term" value="C:membrane"/>
    <property type="evidence" value="ECO:0007669"/>
    <property type="project" value="InterPro"/>
</dbReference>
<gene>
    <name evidence="4" type="ORF">C5Y96_19030</name>
</gene>
<dbReference type="GO" id="GO:0005524">
    <property type="term" value="F:ATP binding"/>
    <property type="evidence" value="ECO:0007669"/>
    <property type="project" value="InterPro"/>
</dbReference>
<keyword evidence="2" id="KW-0732">Signal</keyword>
<evidence type="ECO:0000256" key="2">
    <source>
        <dbReference type="SAM" id="SignalP"/>
    </source>
</evidence>
<proteinExistence type="predicted"/>
<dbReference type="GO" id="GO:0008233">
    <property type="term" value="F:peptidase activity"/>
    <property type="evidence" value="ECO:0007669"/>
    <property type="project" value="InterPro"/>
</dbReference>
<dbReference type="Pfam" id="PF03412">
    <property type="entry name" value="Peptidase_C39"/>
    <property type="match status" value="1"/>
</dbReference>
<dbReference type="AlphaFoldDB" id="A0A2S8F645"/>